<gene>
    <name evidence="1" type="ORF">E6Q11_04715</name>
</gene>
<proteinExistence type="predicted"/>
<dbReference type="AlphaFoldDB" id="A0A5C7J4T9"/>
<protein>
    <submittedName>
        <fullName evidence="1">Uncharacterized protein</fullName>
    </submittedName>
</protein>
<name>A0A5C7J4T9_9BACT</name>
<sequence>MNPTDIAFTLLCNEVQSSCGINLTKVLPLEKTITRRASILSFGKKILQRSNSMNQIKDSRDYYYAEYTKDDIIKQLILVSNDITRFRVLVLYYLVKKGKDLIKDVGLYTIIKENLTDNGKKHVMLDILLYYVKTHPRILLKYSNLFNMDITVQDVQHCLSIYKHGKVTEHVYPFRMLSRSEIVVKLNEYSNGVFEDTFIKNKLYPTGMWLYVCCLPGLNVPGLPLELYNEDNSKDYINKVFSGYSNVKIDSSADGITNITIDKTSFIVHERKMSDIVSNRKSSIEKAFLKEELCGTADFFLSLITRVIILYNEGHLNLFRTGFHQVAVPL</sequence>
<organism evidence="1 2">
    <name type="scientific">Candidatus Dojkabacteria bacterium</name>
    <dbReference type="NCBI Taxonomy" id="2099670"/>
    <lineage>
        <taxon>Bacteria</taxon>
        <taxon>Candidatus Dojkabacteria</taxon>
    </lineage>
</organism>
<evidence type="ECO:0000313" key="1">
    <source>
        <dbReference type="EMBL" id="TXG76429.1"/>
    </source>
</evidence>
<dbReference type="Proteomes" id="UP000321026">
    <property type="component" value="Unassembled WGS sequence"/>
</dbReference>
<accession>A0A5C7J4T9</accession>
<evidence type="ECO:0000313" key="2">
    <source>
        <dbReference type="Proteomes" id="UP000321026"/>
    </source>
</evidence>
<reference evidence="1 2" key="1">
    <citation type="submission" date="2018-09" db="EMBL/GenBank/DDBJ databases">
        <title>Metagenome Assembled Genomes from an Advanced Water Purification Facility.</title>
        <authorList>
            <person name="Stamps B.W."/>
            <person name="Spear J.R."/>
        </authorList>
    </citation>
    <scope>NUCLEOTIDE SEQUENCE [LARGE SCALE GENOMIC DNA]</scope>
    <source>
        <strain evidence="1">Bin_63_2</strain>
    </source>
</reference>
<comment type="caution">
    <text evidence="1">The sequence shown here is derived from an EMBL/GenBank/DDBJ whole genome shotgun (WGS) entry which is preliminary data.</text>
</comment>
<dbReference type="EMBL" id="SSDS01000073">
    <property type="protein sequence ID" value="TXG76429.1"/>
    <property type="molecule type" value="Genomic_DNA"/>
</dbReference>